<dbReference type="InterPro" id="IPR048152">
    <property type="entry name" value="AMED_5909-like"/>
</dbReference>
<accession>A0ABN2SEV8</accession>
<sequence>MTRLPSSSSPWRRQLLDFDPLEFRFELHDRVASSPVAAFEKKYPHTLKEAKVMLDQRRPGRNADLARMLEYCQLSVTTYRRVARLAQEEKRKALTHAQKAKEEGEVIEALLRGAQELDGP</sequence>
<dbReference type="Proteomes" id="UP001501116">
    <property type="component" value="Unassembled WGS sequence"/>
</dbReference>
<organism evidence="1 2">
    <name type="scientific">Amycolatopsis minnesotensis</name>
    <dbReference type="NCBI Taxonomy" id="337894"/>
    <lineage>
        <taxon>Bacteria</taxon>
        <taxon>Bacillati</taxon>
        <taxon>Actinomycetota</taxon>
        <taxon>Actinomycetes</taxon>
        <taxon>Pseudonocardiales</taxon>
        <taxon>Pseudonocardiaceae</taxon>
        <taxon>Amycolatopsis</taxon>
    </lineage>
</organism>
<reference evidence="1 2" key="1">
    <citation type="journal article" date="2019" name="Int. J. Syst. Evol. Microbiol.">
        <title>The Global Catalogue of Microorganisms (GCM) 10K type strain sequencing project: providing services to taxonomists for standard genome sequencing and annotation.</title>
        <authorList>
            <consortium name="The Broad Institute Genomics Platform"/>
            <consortium name="The Broad Institute Genome Sequencing Center for Infectious Disease"/>
            <person name="Wu L."/>
            <person name="Ma J."/>
        </authorList>
    </citation>
    <scope>NUCLEOTIDE SEQUENCE [LARGE SCALE GENOMIC DNA]</scope>
    <source>
        <strain evidence="1 2">JCM 14545</strain>
    </source>
</reference>
<proteinExistence type="predicted"/>
<keyword evidence="2" id="KW-1185">Reference proteome</keyword>
<evidence type="ECO:0000313" key="2">
    <source>
        <dbReference type="Proteomes" id="UP001501116"/>
    </source>
</evidence>
<gene>
    <name evidence="1" type="ORF">GCM10009754_73880</name>
</gene>
<dbReference type="NCBIfam" id="NF041510">
    <property type="entry name" value="AMED_5909_fam"/>
    <property type="match status" value="1"/>
</dbReference>
<protein>
    <submittedName>
        <fullName evidence="1">Uncharacterized protein</fullName>
    </submittedName>
</protein>
<comment type="caution">
    <text evidence="1">The sequence shown here is derived from an EMBL/GenBank/DDBJ whole genome shotgun (WGS) entry which is preliminary data.</text>
</comment>
<evidence type="ECO:0000313" key="1">
    <source>
        <dbReference type="EMBL" id="GAA1985490.1"/>
    </source>
</evidence>
<dbReference type="EMBL" id="BAAANN010000042">
    <property type="protein sequence ID" value="GAA1985490.1"/>
    <property type="molecule type" value="Genomic_DNA"/>
</dbReference>
<name>A0ABN2SEV8_9PSEU</name>